<dbReference type="CDD" id="cd00167">
    <property type="entry name" value="SANT"/>
    <property type="match status" value="1"/>
</dbReference>
<proteinExistence type="predicted"/>
<comment type="caution">
    <text evidence="2">The sequence shown here is derived from an EMBL/GenBank/DDBJ whole genome shotgun (WGS) entry which is preliminary data.</text>
</comment>
<feature type="region of interest" description="Disordered" evidence="1">
    <location>
        <begin position="83"/>
        <end position="109"/>
    </location>
</feature>
<sequence>MYYRTYYRLAKTNDTLSSPASALRQDSVPISAFQQAGRSDQGVAKKVAIEPPTTTTPDLAQRLTPVSSFSRAAWSDEEAKKLTTLPNDSQQGDHDAVADEPTLPRAPARWSDEDDKKLLRLRQGNGDGQVPFEEFLHEFPGRSLRAIQRRHDTLMPKIPSKPPEIDVDAIEDEALLSDDEQDENLEVLPLLPEEIASRVLCPNSDHLQAAPDRPTIVSIGSDGFSCNTGLIQPFLERVVSCDMVIRHNFIAYRNGNGPSLNETLLLLRYGLCWWKDYRSECILQELNGSLPPGSLQKIDELIAWWDEQQHRKDLRPPSYDSRPSLASSQQKPPCWTIVHGPVPELVDVDPVQPGQALDASMMSLRNIGTASWAPTGSDVFFTRLGELVEARPGYSSNTRGETSC</sequence>
<evidence type="ECO:0000313" key="2">
    <source>
        <dbReference type="EMBL" id="KAF2442461.1"/>
    </source>
</evidence>
<dbReference type="EMBL" id="MU001504">
    <property type="protein sequence ID" value="KAF2442461.1"/>
    <property type="molecule type" value="Genomic_DNA"/>
</dbReference>
<accession>A0A9P4U9X6</accession>
<evidence type="ECO:0000313" key="3">
    <source>
        <dbReference type="Proteomes" id="UP000799764"/>
    </source>
</evidence>
<organism evidence="2 3">
    <name type="scientific">Karstenula rhodostoma CBS 690.94</name>
    <dbReference type="NCBI Taxonomy" id="1392251"/>
    <lineage>
        <taxon>Eukaryota</taxon>
        <taxon>Fungi</taxon>
        <taxon>Dikarya</taxon>
        <taxon>Ascomycota</taxon>
        <taxon>Pezizomycotina</taxon>
        <taxon>Dothideomycetes</taxon>
        <taxon>Pleosporomycetidae</taxon>
        <taxon>Pleosporales</taxon>
        <taxon>Massarineae</taxon>
        <taxon>Didymosphaeriaceae</taxon>
        <taxon>Karstenula</taxon>
    </lineage>
</organism>
<reference evidence="2" key="1">
    <citation type="journal article" date="2020" name="Stud. Mycol.">
        <title>101 Dothideomycetes genomes: a test case for predicting lifestyles and emergence of pathogens.</title>
        <authorList>
            <person name="Haridas S."/>
            <person name="Albert R."/>
            <person name="Binder M."/>
            <person name="Bloem J."/>
            <person name="Labutti K."/>
            <person name="Salamov A."/>
            <person name="Andreopoulos B."/>
            <person name="Baker S."/>
            <person name="Barry K."/>
            <person name="Bills G."/>
            <person name="Bluhm B."/>
            <person name="Cannon C."/>
            <person name="Castanera R."/>
            <person name="Culley D."/>
            <person name="Daum C."/>
            <person name="Ezra D."/>
            <person name="Gonzalez J."/>
            <person name="Henrissat B."/>
            <person name="Kuo A."/>
            <person name="Liang C."/>
            <person name="Lipzen A."/>
            <person name="Lutzoni F."/>
            <person name="Magnuson J."/>
            <person name="Mondo S."/>
            <person name="Nolan M."/>
            <person name="Ohm R."/>
            <person name="Pangilinan J."/>
            <person name="Park H.-J."/>
            <person name="Ramirez L."/>
            <person name="Alfaro M."/>
            <person name="Sun H."/>
            <person name="Tritt A."/>
            <person name="Yoshinaga Y."/>
            <person name="Zwiers L.-H."/>
            <person name="Turgeon B."/>
            <person name="Goodwin S."/>
            <person name="Spatafora J."/>
            <person name="Crous P."/>
            <person name="Grigoriev I."/>
        </authorList>
    </citation>
    <scope>NUCLEOTIDE SEQUENCE</scope>
    <source>
        <strain evidence="2">CBS 690.94</strain>
    </source>
</reference>
<dbReference type="Proteomes" id="UP000799764">
    <property type="component" value="Unassembled WGS sequence"/>
</dbReference>
<dbReference type="OrthoDB" id="3693282at2759"/>
<dbReference type="InterPro" id="IPR001005">
    <property type="entry name" value="SANT/Myb"/>
</dbReference>
<name>A0A9P4U9X6_9PLEO</name>
<keyword evidence="3" id="KW-1185">Reference proteome</keyword>
<protein>
    <submittedName>
        <fullName evidence="2">Uncharacterized protein</fullName>
    </submittedName>
</protein>
<dbReference type="AlphaFoldDB" id="A0A9P4U9X6"/>
<gene>
    <name evidence="2" type="ORF">P171DRAFT_446148</name>
</gene>
<evidence type="ECO:0000256" key="1">
    <source>
        <dbReference type="SAM" id="MobiDB-lite"/>
    </source>
</evidence>